<protein>
    <submittedName>
        <fullName evidence="7">Efflux RND transporter periplasmic adaptor subunit</fullName>
    </submittedName>
</protein>
<dbReference type="Pfam" id="PF25954">
    <property type="entry name" value="Beta-barrel_RND_2"/>
    <property type="match status" value="1"/>
</dbReference>
<evidence type="ECO:0000313" key="7">
    <source>
        <dbReference type="EMBL" id="RUL87967.1"/>
    </source>
</evidence>
<dbReference type="Gene3D" id="2.40.50.100">
    <property type="match status" value="2"/>
</dbReference>
<dbReference type="GO" id="GO:1990281">
    <property type="term" value="C:efflux pump complex"/>
    <property type="evidence" value="ECO:0007669"/>
    <property type="project" value="TreeGrafter"/>
</dbReference>
<keyword evidence="8" id="KW-1185">Reference proteome</keyword>
<reference evidence="7 8" key="2">
    <citation type="submission" date="2019-01" db="EMBL/GenBank/DDBJ databases">
        <title>Tautonia sociabilis, a novel thermotolerant planctomycete of Isosphaeraceae family, isolated from a 4000 m deep subterranean habitat.</title>
        <authorList>
            <person name="Kovaleva O.L."/>
            <person name="Elcheninov A.G."/>
            <person name="Van Heerden E."/>
            <person name="Toshchakov S.V."/>
            <person name="Novikov A."/>
            <person name="Bonch-Osmolovskaya E.A."/>
            <person name="Kublanov I.V."/>
        </authorList>
    </citation>
    <scope>NUCLEOTIDE SEQUENCE [LARGE SCALE GENOMIC DNA]</scope>
    <source>
        <strain evidence="7 8">GM2012</strain>
    </source>
</reference>
<gene>
    <name evidence="7" type="ORF">TsocGM_09600</name>
</gene>
<evidence type="ECO:0000313" key="8">
    <source>
        <dbReference type="Proteomes" id="UP000280296"/>
    </source>
</evidence>
<dbReference type="Proteomes" id="UP000280296">
    <property type="component" value="Unassembled WGS sequence"/>
</dbReference>
<dbReference type="EMBL" id="RYZH01000015">
    <property type="protein sequence ID" value="RUL87967.1"/>
    <property type="molecule type" value="Genomic_DNA"/>
</dbReference>
<dbReference type="GO" id="GO:1990195">
    <property type="term" value="C:macrolide transmembrane transporter complex"/>
    <property type="evidence" value="ECO:0007669"/>
    <property type="project" value="InterPro"/>
</dbReference>
<dbReference type="NCBIfam" id="TIGR01730">
    <property type="entry name" value="RND_mfp"/>
    <property type="match status" value="1"/>
</dbReference>
<dbReference type="SUPFAM" id="SSF111369">
    <property type="entry name" value="HlyD-like secretion proteins"/>
    <property type="match status" value="2"/>
</dbReference>
<proteinExistence type="inferred from homology"/>
<dbReference type="InterPro" id="IPR030190">
    <property type="entry name" value="MacA_alpha-hairpin_sf"/>
</dbReference>
<dbReference type="Gene3D" id="6.10.140.1990">
    <property type="match status" value="1"/>
</dbReference>
<reference evidence="7 8" key="1">
    <citation type="submission" date="2018-12" db="EMBL/GenBank/DDBJ databases">
        <authorList>
            <person name="Toschakov S.V."/>
        </authorList>
    </citation>
    <scope>NUCLEOTIDE SEQUENCE [LARGE SCALE GENOMIC DNA]</scope>
    <source>
        <strain evidence="7 8">GM2012</strain>
    </source>
</reference>
<evidence type="ECO:0000259" key="4">
    <source>
        <dbReference type="Pfam" id="PF25954"/>
    </source>
</evidence>
<evidence type="ECO:0000259" key="6">
    <source>
        <dbReference type="Pfam" id="PF25989"/>
    </source>
</evidence>
<evidence type="ECO:0000256" key="1">
    <source>
        <dbReference type="ARBA" id="ARBA00009477"/>
    </source>
</evidence>
<dbReference type="RefSeq" id="WP_126725088.1">
    <property type="nucleotide sequence ID" value="NZ_RYZH01000015.1"/>
</dbReference>
<accession>A0A432ML83</accession>
<dbReference type="InterPro" id="IPR058792">
    <property type="entry name" value="Beta-barrel_RND_2"/>
</dbReference>
<evidence type="ECO:0000259" key="5">
    <source>
        <dbReference type="Pfam" id="PF25973"/>
    </source>
</evidence>
<dbReference type="Gene3D" id="2.40.420.20">
    <property type="match status" value="1"/>
</dbReference>
<evidence type="ECO:0000256" key="2">
    <source>
        <dbReference type="ARBA" id="ARBA00023054"/>
    </source>
</evidence>
<dbReference type="PROSITE" id="PS51257">
    <property type="entry name" value="PROKAR_LIPOPROTEIN"/>
    <property type="match status" value="1"/>
</dbReference>
<feature type="coiled-coil region" evidence="3">
    <location>
        <begin position="117"/>
        <end position="168"/>
    </location>
</feature>
<evidence type="ECO:0000256" key="3">
    <source>
        <dbReference type="SAM" id="Coils"/>
    </source>
</evidence>
<comment type="caution">
    <text evidence="7">The sequence shown here is derived from an EMBL/GenBank/DDBJ whole genome shotgun (WGS) entry which is preliminary data.</text>
</comment>
<dbReference type="GO" id="GO:1990961">
    <property type="term" value="P:xenobiotic detoxification by transmembrane export across the plasma membrane"/>
    <property type="evidence" value="ECO:0007669"/>
    <property type="project" value="InterPro"/>
</dbReference>
<dbReference type="AlphaFoldDB" id="A0A432ML83"/>
<comment type="similarity">
    <text evidence="1">Belongs to the membrane fusion protein (MFP) (TC 8.A.1) family.</text>
</comment>
<feature type="domain" description="YknX-like C-terminal permuted SH3-like" evidence="6">
    <location>
        <begin position="385"/>
        <end position="449"/>
    </location>
</feature>
<feature type="domain" description="CzcB-like barrel-sandwich hybrid" evidence="5">
    <location>
        <begin position="80"/>
        <end position="282"/>
    </location>
</feature>
<sequence>MSPAERIANRSRGIGAALIASGLSALVAAGCGHASSADPITRETGATAGEDVPRIETVRVEQRDLARTIEMPGTVEGYETAELYAKVGGYLEEIHVDIGDEVTKGQELARLHVPEMHKDLQRRRAQLEQARADVVQAEAAVRQTEALVANAEAALDEAKADRAAKEALVGFRQAEYRRYQNLVEQSAARRDLVDESRFRLAAAEAELKSVEASIRTAKTQVDSAKASLAKAHADRKSAQANVDVAQADLEYVETMLRYATIRAPFVGQVTRRWVDTGAFIQSAEGNSPAEPLLTVTRLDRVRIHLDLPMAEVRLLDLGDRAVLDRVNVLPDASIEGEVTRFSPALNLGSRMMRVEIDLENPGHRLRPGYYGYVTVYLDELSDTPVIPSSALLSDGEQKYVYVVSDGTARRRPITTNYEDGIIVGVASGLDGGEQVVRAGGAQITDGQKVVPVLAEAGGEATAG</sequence>
<keyword evidence="2 3" id="KW-0175">Coiled coil</keyword>
<dbReference type="InterPro" id="IPR058647">
    <property type="entry name" value="BSH_CzcB-like"/>
</dbReference>
<dbReference type="GO" id="GO:0019898">
    <property type="term" value="C:extrinsic component of membrane"/>
    <property type="evidence" value="ECO:0007669"/>
    <property type="project" value="InterPro"/>
</dbReference>
<dbReference type="Pfam" id="PF25973">
    <property type="entry name" value="BSH_CzcB"/>
    <property type="match status" value="1"/>
</dbReference>
<dbReference type="InterPro" id="IPR006143">
    <property type="entry name" value="RND_pump_MFP"/>
</dbReference>
<dbReference type="Gene3D" id="2.40.30.170">
    <property type="match status" value="1"/>
</dbReference>
<dbReference type="OrthoDB" id="263506at2"/>
<dbReference type="PANTHER" id="PTHR30469:SF37">
    <property type="entry name" value="RAGD PROTEIN"/>
    <property type="match status" value="1"/>
</dbReference>
<dbReference type="Gene3D" id="1.10.287.470">
    <property type="entry name" value="Helix hairpin bin"/>
    <property type="match status" value="2"/>
</dbReference>
<dbReference type="PANTHER" id="PTHR30469">
    <property type="entry name" value="MULTIDRUG RESISTANCE PROTEIN MDTA"/>
    <property type="match status" value="1"/>
</dbReference>
<organism evidence="7 8">
    <name type="scientific">Tautonia sociabilis</name>
    <dbReference type="NCBI Taxonomy" id="2080755"/>
    <lineage>
        <taxon>Bacteria</taxon>
        <taxon>Pseudomonadati</taxon>
        <taxon>Planctomycetota</taxon>
        <taxon>Planctomycetia</taxon>
        <taxon>Isosphaerales</taxon>
        <taxon>Isosphaeraceae</taxon>
        <taxon>Tautonia</taxon>
    </lineage>
</organism>
<feature type="domain" description="CusB-like beta-barrel" evidence="4">
    <location>
        <begin position="304"/>
        <end position="375"/>
    </location>
</feature>
<dbReference type="GO" id="GO:0015562">
    <property type="term" value="F:efflux transmembrane transporter activity"/>
    <property type="evidence" value="ECO:0007669"/>
    <property type="project" value="TreeGrafter"/>
</dbReference>
<dbReference type="GO" id="GO:0030313">
    <property type="term" value="C:cell envelope"/>
    <property type="evidence" value="ECO:0007669"/>
    <property type="project" value="UniProtKB-SubCell"/>
</dbReference>
<feature type="coiled-coil region" evidence="3">
    <location>
        <begin position="193"/>
        <end position="248"/>
    </location>
</feature>
<name>A0A432ML83_9BACT</name>
<dbReference type="Pfam" id="PF25989">
    <property type="entry name" value="YknX_C"/>
    <property type="match status" value="1"/>
</dbReference>
<dbReference type="InterPro" id="IPR058637">
    <property type="entry name" value="YknX-like_C"/>
</dbReference>